<protein>
    <recommendedName>
        <fullName evidence="5">WD40-repeat-containing domain</fullName>
    </recommendedName>
</protein>
<keyword evidence="2" id="KW-0677">Repeat</keyword>
<evidence type="ECO:0000256" key="1">
    <source>
        <dbReference type="ARBA" id="ARBA00022574"/>
    </source>
</evidence>
<dbReference type="PANTHER" id="PTHR22889">
    <property type="entry name" value="WD REPEAT-CONTAINING PROTEIN 89"/>
    <property type="match status" value="1"/>
</dbReference>
<keyword evidence="4" id="KW-1185">Reference proteome</keyword>
<dbReference type="EMBL" id="CAJJDO010000001">
    <property type="protein sequence ID" value="CAD8132316.1"/>
    <property type="molecule type" value="Genomic_DNA"/>
</dbReference>
<dbReference type="InterPro" id="IPR001680">
    <property type="entry name" value="WD40_rpt"/>
</dbReference>
<dbReference type="SMART" id="SM00320">
    <property type="entry name" value="WD40"/>
    <property type="match status" value="3"/>
</dbReference>
<sequence length="329" mass="38895">MDQIKVKHSPVNQLQISDKEFPLSLQIINDTVLMAMTDFSLKWIDLNTQQVIWEQKNHHQKRIQQLIVENNIAFTCSNDRTIKVFDLQSKQQIHQFKNEKEFYSIAKSKHILAGGNDGRIDFYDLNVMKWRSRFDSSQNEELSSLNFHPQVQTQLLSCSTDGLLVSYDLTQQNEEESLQMMIRFDQPLNSCGYWNNLCYCVTTTNQITILDQQNDQKLYQFQAIKNDEFHEDYLIDVMADNEFKYFICNGKEIYQKNEKQQIVALYGTNSTEQIRHIKQLKDYYLLFSENGLLEILKPQPYVYQPQSIEQEALDLIEEEDNNKKQKKRG</sequence>
<accession>A0A8S1RWI1</accession>
<dbReference type="OrthoDB" id="25131at2759"/>
<organism evidence="3 4">
    <name type="scientific">Paramecium pentaurelia</name>
    <dbReference type="NCBI Taxonomy" id="43138"/>
    <lineage>
        <taxon>Eukaryota</taxon>
        <taxon>Sar</taxon>
        <taxon>Alveolata</taxon>
        <taxon>Ciliophora</taxon>
        <taxon>Intramacronucleata</taxon>
        <taxon>Oligohymenophorea</taxon>
        <taxon>Peniculida</taxon>
        <taxon>Parameciidae</taxon>
        <taxon>Paramecium</taxon>
    </lineage>
</organism>
<gene>
    <name evidence="3" type="ORF">PPENT_87.1.T0010550</name>
</gene>
<dbReference type="InterPro" id="IPR039328">
    <property type="entry name" value="WDR89"/>
</dbReference>
<proteinExistence type="predicted"/>
<comment type="caution">
    <text evidence="3">The sequence shown here is derived from an EMBL/GenBank/DDBJ whole genome shotgun (WGS) entry which is preliminary data.</text>
</comment>
<evidence type="ECO:0000256" key="2">
    <source>
        <dbReference type="ARBA" id="ARBA00022737"/>
    </source>
</evidence>
<name>A0A8S1RWI1_9CILI</name>
<evidence type="ECO:0000313" key="3">
    <source>
        <dbReference type="EMBL" id="CAD8132316.1"/>
    </source>
</evidence>
<dbReference type="PANTHER" id="PTHR22889:SF0">
    <property type="entry name" value="WD REPEAT-CONTAINING PROTEIN 89"/>
    <property type="match status" value="1"/>
</dbReference>
<evidence type="ECO:0000313" key="4">
    <source>
        <dbReference type="Proteomes" id="UP000689195"/>
    </source>
</evidence>
<evidence type="ECO:0008006" key="5">
    <source>
        <dbReference type="Google" id="ProtNLM"/>
    </source>
</evidence>
<keyword evidence="1" id="KW-0853">WD repeat</keyword>
<dbReference type="AlphaFoldDB" id="A0A8S1RWI1"/>
<dbReference type="Proteomes" id="UP000689195">
    <property type="component" value="Unassembled WGS sequence"/>
</dbReference>
<reference evidence="3" key="1">
    <citation type="submission" date="2021-01" db="EMBL/GenBank/DDBJ databases">
        <authorList>
            <consortium name="Genoscope - CEA"/>
            <person name="William W."/>
        </authorList>
    </citation>
    <scope>NUCLEOTIDE SEQUENCE</scope>
</reference>